<proteinExistence type="predicted"/>
<dbReference type="EMBL" id="JAAGAX010000009">
    <property type="protein sequence ID" value="KAF2304606.1"/>
    <property type="molecule type" value="Genomic_DNA"/>
</dbReference>
<sequence>MHGLHGSINGHTIAMCDDVMIVTPLVFTAQKGFMMVEVTVSKNANANRRASKILKVPNILFLMETRVLEERMLVLWHHMVLWFEGYIGLACLKDDEVDLRISIKISISGTPAPTSWCILSSMGSVGDSNEIFANFEKASGIARPKSYLDAF</sequence>
<name>A0A6A6LX59_HEVBR</name>
<evidence type="ECO:0000313" key="1">
    <source>
        <dbReference type="EMBL" id="KAF2304606.1"/>
    </source>
</evidence>
<dbReference type="AlphaFoldDB" id="A0A6A6LX59"/>
<keyword evidence="2" id="KW-1185">Reference proteome</keyword>
<reference evidence="1 2" key="1">
    <citation type="journal article" date="2020" name="Mol. Plant">
        <title>The Chromosome-Based Rubber Tree Genome Provides New Insights into Spurge Genome Evolution and Rubber Biosynthesis.</title>
        <authorList>
            <person name="Liu J."/>
            <person name="Shi C."/>
            <person name="Shi C.C."/>
            <person name="Li W."/>
            <person name="Zhang Q.J."/>
            <person name="Zhang Y."/>
            <person name="Li K."/>
            <person name="Lu H.F."/>
            <person name="Shi C."/>
            <person name="Zhu S.T."/>
            <person name="Xiao Z.Y."/>
            <person name="Nan H."/>
            <person name="Yue Y."/>
            <person name="Zhu X.G."/>
            <person name="Wu Y."/>
            <person name="Hong X.N."/>
            <person name="Fan G.Y."/>
            <person name="Tong Y."/>
            <person name="Zhang D."/>
            <person name="Mao C.L."/>
            <person name="Liu Y.L."/>
            <person name="Hao S.J."/>
            <person name="Liu W.Q."/>
            <person name="Lv M.Q."/>
            <person name="Zhang H.B."/>
            <person name="Liu Y."/>
            <person name="Hu-Tang G.R."/>
            <person name="Wang J.P."/>
            <person name="Wang J.H."/>
            <person name="Sun Y.H."/>
            <person name="Ni S.B."/>
            <person name="Chen W.B."/>
            <person name="Zhang X.C."/>
            <person name="Jiao Y.N."/>
            <person name="Eichler E.E."/>
            <person name="Li G.H."/>
            <person name="Liu X."/>
            <person name="Gao L.Z."/>
        </authorList>
    </citation>
    <scope>NUCLEOTIDE SEQUENCE [LARGE SCALE GENOMIC DNA]</scope>
    <source>
        <strain evidence="2">cv. GT1</strain>
        <tissue evidence="1">Leaf</tissue>
    </source>
</reference>
<dbReference type="Proteomes" id="UP000467840">
    <property type="component" value="Chromosome 16"/>
</dbReference>
<protein>
    <submittedName>
        <fullName evidence="1">Uncharacterized protein</fullName>
    </submittedName>
</protein>
<comment type="caution">
    <text evidence="1">The sequence shown here is derived from an EMBL/GenBank/DDBJ whole genome shotgun (WGS) entry which is preliminary data.</text>
</comment>
<gene>
    <name evidence="1" type="ORF">GH714_035065</name>
</gene>
<organism evidence="1 2">
    <name type="scientific">Hevea brasiliensis</name>
    <name type="common">Para rubber tree</name>
    <name type="synonym">Siphonia brasiliensis</name>
    <dbReference type="NCBI Taxonomy" id="3981"/>
    <lineage>
        <taxon>Eukaryota</taxon>
        <taxon>Viridiplantae</taxon>
        <taxon>Streptophyta</taxon>
        <taxon>Embryophyta</taxon>
        <taxon>Tracheophyta</taxon>
        <taxon>Spermatophyta</taxon>
        <taxon>Magnoliopsida</taxon>
        <taxon>eudicotyledons</taxon>
        <taxon>Gunneridae</taxon>
        <taxon>Pentapetalae</taxon>
        <taxon>rosids</taxon>
        <taxon>fabids</taxon>
        <taxon>Malpighiales</taxon>
        <taxon>Euphorbiaceae</taxon>
        <taxon>Crotonoideae</taxon>
        <taxon>Micrandreae</taxon>
        <taxon>Hevea</taxon>
    </lineage>
</organism>
<evidence type="ECO:0000313" key="2">
    <source>
        <dbReference type="Proteomes" id="UP000467840"/>
    </source>
</evidence>
<accession>A0A6A6LX59</accession>